<evidence type="ECO:0000313" key="7">
    <source>
        <dbReference type="Proteomes" id="UP001597183"/>
    </source>
</evidence>
<evidence type="ECO:0000256" key="2">
    <source>
        <dbReference type="ARBA" id="ARBA00011322"/>
    </source>
</evidence>
<evidence type="ECO:0000259" key="5">
    <source>
        <dbReference type="Pfam" id="PF13476"/>
    </source>
</evidence>
<dbReference type="RefSeq" id="WP_378078192.1">
    <property type="nucleotide sequence ID" value="NZ_JBHTMK010000005.1"/>
</dbReference>
<dbReference type="PANTHER" id="PTHR32114:SF2">
    <property type="entry name" value="ABC TRANSPORTER ABCH.3"/>
    <property type="match status" value="1"/>
</dbReference>
<dbReference type="SUPFAM" id="SSF52540">
    <property type="entry name" value="P-loop containing nucleoside triphosphate hydrolases"/>
    <property type="match status" value="1"/>
</dbReference>
<gene>
    <name evidence="6" type="ORF">ACFQ5G_03515</name>
</gene>
<evidence type="ECO:0000313" key="6">
    <source>
        <dbReference type="EMBL" id="MFD1364410.1"/>
    </source>
</evidence>
<dbReference type="EMBL" id="JBHTMK010000005">
    <property type="protein sequence ID" value="MFD1364410.1"/>
    <property type="molecule type" value="Genomic_DNA"/>
</dbReference>
<protein>
    <recommendedName>
        <fullName evidence="3">Nuclease SbcCD subunit C</fullName>
    </recommendedName>
</protein>
<dbReference type="InterPro" id="IPR038729">
    <property type="entry name" value="Rad50/SbcC_AAA"/>
</dbReference>
<feature type="coiled-coil region" evidence="4">
    <location>
        <begin position="402"/>
        <end position="443"/>
    </location>
</feature>
<dbReference type="Proteomes" id="UP001597183">
    <property type="component" value="Unassembled WGS sequence"/>
</dbReference>
<dbReference type="Pfam" id="PF13558">
    <property type="entry name" value="SbcC_Walker_B"/>
    <property type="match status" value="1"/>
</dbReference>
<dbReference type="Gene3D" id="3.40.50.300">
    <property type="entry name" value="P-loop containing nucleotide triphosphate hydrolases"/>
    <property type="match status" value="2"/>
</dbReference>
<dbReference type="PANTHER" id="PTHR32114">
    <property type="entry name" value="ABC TRANSPORTER ABCH.3"/>
    <property type="match status" value="1"/>
</dbReference>
<keyword evidence="7" id="KW-1185">Reference proteome</keyword>
<evidence type="ECO:0000256" key="1">
    <source>
        <dbReference type="ARBA" id="ARBA00006930"/>
    </source>
</evidence>
<dbReference type="Pfam" id="PF13476">
    <property type="entry name" value="AAA_23"/>
    <property type="match status" value="1"/>
</dbReference>
<comment type="caution">
    <text evidence="6">The sequence shown here is derived from an EMBL/GenBank/DDBJ whole genome shotgun (WGS) entry which is preliminary data.</text>
</comment>
<feature type="domain" description="Rad50/SbcC-type AAA" evidence="5">
    <location>
        <begin position="6"/>
        <end position="170"/>
    </location>
</feature>
<proteinExistence type="inferred from homology"/>
<evidence type="ECO:0000256" key="4">
    <source>
        <dbReference type="SAM" id="Coils"/>
    </source>
</evidence>
<name>A0ABW4A136_9ACTN</name>
<reference evidence="7" key="1">
    <citation type="journal article" date="2019" name="Int. J. Syst. Evol. Microbiol.">
        <title>The Global Catalogue of Microorganisms (GCM) 10K type strain sequencing project: providing services to taxonomists for standard genome sequencing and annotation.</title>
        <authorList>
            <consortium name="The Broad Institute Genomics Platform"/>
            <consortium name="The Broad Institute Genome Sequencing Center for Infectious Disease"/>
            <person name="Wu L."/>
            <person name="Ma J."/>
        </authorList>
    </citation>
    <scope>NUCLEOTIDE SEQUENCE [LARGE SCALE GENOMIC DNA]</scope>
    <source>
        <strain evidence="7">CCM 7526</strain>
    </source>
</reference>
<sequence length="1002" mass="108096">MKPLHLVFNGLRSYTEQQTIDFTGKQFIAVLGDTGAGKSTILDAICYALYNRCSWSGGTVTDLIAHGGDGTLSVAFTFHIGGQTWIVERSTSGPSAAPVHKLTAAATGIVTATGSSSVTAAVRRILGLTYDTFLRSVILPQNRFQELLRMSDADRSKSLKSLLGLDQLTAVREHAITLHTRLAPRLADYREHRATFLPDPAATISDASQRQITAQQRLDHLQAAQRDITTARQIAVHAGARHNTFITTRDRLHATIPANINGRYQDILDAAGDISARREPVTAQHDHVRAEQQRLQAELDTADRDGTGIADTATALSTLTHLTEQVPALDVIAERVELDRFEVNRRREHLEAARTRVSEHRDTVSAAAAALTTAKEQADAAEAVHQDVATALDQYRKAVDTAAAAKQQHTAVQQEISDLEELAQAAAATARAAEAAVTEAEANDTTAQRLHAAAIAGTDCHPGDDCPVCRQTIPDGYVAPADDTTKATAAALRAARKAAGQAGKNEATAAERVTNARQKTLAEAGRAVTQADIGLVQATTALRALIGDIDISAPDDQILRPLTEAANTAKRLHDAAIITHRDAHDAHTKAVAEIPVLEESQTKREAALRELEHHHDSTLVTLNRTAKTIPRAFRPAHGLPLDEITELRQRAERRTAELKKLSEAHAAVGATLKQHTVTLTQLDEEYARRVTGPAAYLRRELDLTADRAADAEALLSSVTGYPARPERQVLAEEVDWSIKLIAHVTDLATQCDQNATAEHDAVHAAEQQMQRLRNECHATDDEHLEQLIRTASTAEHNARRELNRATAQQPIITELDRRIAAAAPTVAALADLSGLLTDGRFIATAVQQRQTALLQAASGTLLTISGGKFGFGNNFRIVDTDTGRGRDVKTLSGGETFQASLALALAVVELASRAAGRVDSLFLDEGFGSLDAGVLQDALNTLAAHSNDGRVVTIISHMRTIAEITDHVLVVEKTFTGSRCHWASPDERDRIVNDDLNRGLLE</sequence>
<comment type="subunit">
    <text evidence="2">Heterodimer of SbcC and SbcD.</text>
</comment>
<accession>A0ABW4A136</accession>
<evidence type="ECO:0000256" key="3">
    <source>
        <dbReference type="ARBA" id="ARBA00013368"/>
    </source>
</evidence>
<comment type="similarity">
    <text evidence="1">Belongs to the SMC family. SbcC subfamily.</text>
</comment>
<feature type="coiled-coil region" evidence="4">
    <location>
        <begin position="755"/>
        <end position="804"/>
    </location>
</feature>
<dbReference type="InterPro" id="IPR027417">
    <property type="entry name" value="P-loop_NTPase"/>
</dbReference>
<organism evidence="6 7">
    <name type="scientific">Actinoplanes sichuanensis</name>
    <dbReference type="NCBI Taxonomy" id="512349"/>
    <lineage>
        <taxon>Bacteria</taxon>
        <taxon>Bacillati</taxon>
        <taxon>Actinomycetota</taxon>
        <taxon>Actinomycetes</taxon>
        <taxon>Micromonosporales</taxon>
        <taxon>Micromonosporaceae</taxon>
        <taxon>Actinoplanes</taxon>
    </lineage>
</organism>
<keyword evidence="4" id="KW-0175">Coiled coil</keyword>